<comment type="similarity">
    <text evidence="11">Belongs to the TGF-beta family.</text>
</comment>
<evidence type="ECO:0000256" key="7">
    <source>
        <dbReference type="ARBA" id="ARBA00022723"/>
    </source>
</evidence>
<dbReference type="InterPro" id="IPR011059">
    <property type="entry name" value="Metal-dep_hydrolase_composite"/>
</dbReference>
<dbReference type="GO" id="GO:0008448">
    <property type="term" value="F:N-acetylglucosamine-6-phosphate deacetylase activity"/>
    <property type="evidence" value="ECO:0007669"/>
    <property type="project" value="UniProtKB-EC"/>
</dbReference>
<dbReference type="SUPFAM" id="SSF51556">
    <property type="entry name" value="Metallo-dependent hydrolases"/>
    <property type="match status" value="1"/>
</dbReference>
<comment type="catalytic activity">
    <reaction evidence="10">
        <text>N-acetyl-D-glucosamine 6-phosphate + H2O = D-glucosamine 6-phosphate + acetate</text>
        <dbReference type="Rhea" id="RHEA:22936"/>
        <dbReference type="ChEBI" id="CHEBI:15377"/>
        <dbReference type="ChEBI" id="CHEBI:30089"/>
        <dbReference type="ChEBI" id="CHEBI:57513"/>
        <dbReference type="ChEBI" id="CHEBI:58725"/>
        <dbReference type="EC" id="3.5.1.25"/>
    </reaction>
</comment>
<dbReference type="Gene3D" id="3.20.20.140">
    <property type="entry name" value="Metal-dependent hydrolases"/>
    <property type="match status" value="1"/>
</dbReference>
<dbReference type="InterPro" id="IPR006680">
    <property type="entry name" value="Amidohydro-rel"/>
</dbReference>
<comment type="similarity">
    <text evidence="3">Belongs to the metallo-dependent hydrolases superfamily. NagA family.</text>
</comment>
<organism evidence="14 15">
    <name type="scientific">Dimorphilus gyrociliatus</name>
    <dbReference type="NCBI Taxonomy" id="2664684"/>
    <lineage>
        <taxon>Eukaryota</taxon>
        <taxon>Metazoa</taxon>
        <taxon>Spiralia</taxon>
        <taxon>Lophotrochozoa</taxon>
        <taxon>Annelida</taxon>
        <taxon>Polychaeta</taxon>
        <taxon>Polychaeta incertae sedis</taxon>
        <taxon>Dinophilidae</taxon>
        <taxon>Dimorphilus</taxon>
    </lineage>
</organism>
<keyword evidence="9" id="KW-0119">Carbohydrate metabolism</keyword>
<comment type="cofactor">
    <cofactor evidence="1">
        <name>a divalent metal cation</name>
        <dbReference type="ChEBI" id="CHEBI:60240"/>
    </cofactor>
</comment>
<dbReference type="Pfam" id="PF00019">
    <property type="entry name" value="TGF_beta"/>
    <property type="match status" value="1"/>
</dbReference>
<dbReference type="PANTHER" id="PTHR11113:SF14">
    <property type="entry name" value="N-ACETYLGLUCOSAMINE-6-PHOSPHATE DEACETYLASE"/>
    <property type="match status" value="1"/>
</dbReference>
<dbReference type="GO" id="GO:0019262">
    <property type="term" value="P:N-acetylneuraminate catabolic process"/>
    <property type="evidence" value="ECO:0007669"/>
    <property type="project" value="UniProtKB-ARBA"/>
</dbReference>
<dbReference type="Proteomes" id="UP000549394">
    <property type="component" value="Unassembled WGS sequence"/>
</dbReference>
<name>A0A7I8VXU8_9ANNE</name>
<gene>
    <name evidence="14" type="ORF">DGYR_LOCUS8474</name>
</gene>
<keyword evidence="7" id="KW-0479">Metal-binding</keyword>
<evidence type="ECO:0000256" key="11">
    <source>
        <dbReference type="RuleBase" id="RU000354"/>
    </source>
</evidence>
<dbReference type="EC" id="3.5.1.25" evidence="4"/>
<dbReference type="InterPro" id="IPR001839">
    <property type="entry name" value="TGF-b_C"/>
</dbReference>
<keyword evidence="11" id="KW-0339">Growth factor</keyword>
<evidence type="ECO:0000256" key="8">
    <source>
        <dbReference type="ARBA" id="ARBA00022801"/>
    </source>
</evidence>
<evidence type="ECO:0000256" key="5">
    <source>
        <dbReference type="ARBA" id="ARBA00018029"/>
    </source>
</evidence>
<dbReference type="Pfam" id="PF01979">
    <property type="entry name" value="Amidohydro_1"/>
    <property type="match status" value="1"/>
</dbReference>
<keyword evidence="15" id="KW-1185">Reference proteome</keyword>
<dbReference type="FunFam" id="3.20.20.140:FF:000023">
    <property type="entry name" value="N-acetylglucosamine-6-phosphate deacetylase"/>
    <property type="match status" value="1"/>
</dbReference>
<dbReference type="PROSITE" id="PS51362">
    <property type="entry name" value="TGF_BETA_2"/>
    <property type="match status" value="1"/>
</dbReference>
<dbReference type="PANTHER" id="PTHR11113">
    <property type="entry name" value="N-ACETYLGLUCOSAMINE-6-PHOSPHATE DEACETYLASE"/>
    <property type="match status" value="1"/>
</dbReference>
<dbReference type="SUPFAM" id="SSF57501">
    <property type="entry name" value="Cystine-knot cytokines"/>
    <property type="match status" value="1"/>
</dbReference>
<dbReference type="GO" id="GO:0006046">
    <property type="term" value="P:N-acetylglucosamine catabolic process"/>
    <property type="evidence" value="ECO:0007669"/>
    <property type="project" value="TreeGrafter"/>
</dbReference>
<evidence type="ECO:0000313" key="15">
    <source>
        <dbReference type="Proteomes" id="UP000549394"/>
    </source>
</evidence>
<evidence type="ECO:0000256" key="9">
    <source>
        <dbReference type="ARBA" id="ARBA00023277"/>
    </source>
</evidence>
<protein>
    <recommendedName>
        <fullName evidence="5">N-acetylglucosamine-6-phosphate deacetylase</fullName>
        <ecNumber evidence="4">3.5.1.25</ecNumber>
    </recommendedName>
</protein>
<dbReference type="InterPro" id="IPR029034">
    <property type="entry name" value="Cystine-knot_cytokine"/>
</dbReference>
<evidence type="ECO:0000256" key="2">
    <source>
        <dbReference type="ARBA" id="ARBA00004613"/>
    </source>
</evidence>
<dbReference type="InterPro" id="IPR003764">
    <property type="entry name" value="GlcNAc_6-P_deAcase"/>
</dbReference>
<evidence type="ECO:0000259" key="13">
    <source>
        <dbReference type="PROSITE" id="PS51362"/>
    </source>
</evidence>
<dbReference type="SMART" id="SM00204">
    <property type="entry name" value="TGFB"/>
    <property type="match status" value="1"/>
</dbReference>
<dbReference type="NCBIfam" id="TIGR00221">
    <property type="entry name" value="nagA"/>
    <property type="match status" value="1"/>
</dbReference>
<dbReference type="CDD" id="cd13756">
    <property type="entry name" value="TGF_beta_BMPs_GDFs"/>
    <property type="match status" value="1"/>
</dbReference>
<evidence type="ECO:0000256" key="6">
    <source>
        <dbReference type="ARBA" id="ARBA00022525"/>
    </source>
</evidence>
<dbReference type="Gene3D" id="2.10.90.10">
    <property type="entry name" value="Cystine-knot cytokines"/>
    <property type="match status" value="1"/>
</dbReference>
<keyword evidence="6" id="KW-0964">Secreted</keyword>
<dbReference type="SUPFAM" id="SSF51338">
    <property type="entry name" value="Composite domain of metallo-dependent hydrolases"/>
    <property type="match status" value="1"/>
</dbReference>
<comment type="subcellular location">
    <subcellularLocation>
        <location evidence="2">Secreted</location>
    </subcellularLocation>
</comment>
<feature type="domain" description="TGF-beta family profile" evidence="13">
    <location>
        <begin position="237"/>
        <end position="354"/>
    </location>
</feature>
<dbReference type="EMBL" id="CAJFCJ010000012">
    <property type="protein sequence ID" value="CAD5120367.1"/>
    <property type="molecule type" value="Genomic_DNA"/>
</dbReference>
<evidence type="ECO:0000256" key="12">
    <source>
        <dbReference type="SAM" id="SignalP"/>
    </source>
</evidence>
<dbReference type="AlphaFoldDB" id="A0A7I8VXU8"/>
<sequence>MVPYNRLLLLLFLETFRTAPVHNNAQENVEILISKFGMNMDVANKFVLNFYKRLESGKSLSKASGHPRMDRSISGADTFRTLPVEAKELTRNSLKIRFKTNLVPGEKLISAELRMKIKANPVKWSVYRVQGNLESKSDGAKAVYDLKTKPLSSDGNVLLDFTNILNGLFDTWIFKGNSSNDQLTVNFNITNRFSSPKKVVQNVFDMDSFILVIYTKRPSFVDEINKNFLSVLPTKNRQKRRVRSKDKSPCSLRDFVIKYEDLGPQLADIVFPYTHNIRMCSGHCQIKFVAGEEAEVMTPRARLQFLAWKLGVYRGRKPCCSPTKLKKAAVIRADFSRMWLQTIPDYVATECDDMALVKFTNCRLIRNGQIECDDLWVRNGKIMNPEKIFFEEKVKADVYIDCHNVIIAPGYIDVQINGAFGIDFSTDVDRVNEGVIKVAGGVLRHGVTSFCPTIVTSPSESYKKIIPNIRRKGGSKYGAAVLGIHIEGPFINKEKKGAHSEELIRSDLSGGWSLLEDMYGSLENVSIFTIAPELPGALNIIKELRKRNIRVSLGHSMADLNKGIEAIEHGANFITHLFNAMLPFHHRDPHLVGLLATDLPHTVYYGMITDGIHTHSSAIRIAQKTHPKGLVIVTDATPAMGLECGKHHIGTLEVEVKKDGRAVIAGTQTLAGSIATMDECVRHLRKATNCSIVEAIESASLHPAQLLGIETKGRLNAGCDADFVFLDDNLFPLSTWIAGEKVFDTSTVE</sequence>
<dbReference type="OrthoDB" id="10264777at2759"/>
<evidence type="ECO:0000256" key="1">
    <source>
        <dbReference type="ARBA" id="ARBA00001968"/>
    </source>
</evidence>
<keyword evidence="8" id="KW-0378">Hydrolase</keyword>
<dbReference type="GO" id="GO:0046872">
    <property type="term" value="F:metal ion binding"/>
    <property type="evidence" value="ECO:0007669"/>
    <property type="project" value="UniProtKB-KW"/>
</dbReference>
<keyword evidence="12" id="KW-0732">Signal</keyword>
<dbReference type="GO" id="GO:0106279">
    <property type="term" value="P:negative regulation of UDP-N-acetylglucosamine biosynthetic process"/>
    <property type="evidence" value="ECO:0007669"/>
    <property type="project" value="UniProtKB-ARBA"/>
</dbReference>
<accession>A0A7I8VXU8</accession>
<feature type="chain" id="PRO_5029483703" description="N-acetylglucosamine-6-phosphate deacetylase" evidence="12">
    <location>
        <begin position="19"/>
        <end position="749"/>
    </location>
</feature>
<dbReference type="GO" id="GO:0005576">
    <property type="term" value="C:extracellular region"/>
    <property type="evidence" value="ECO:0007669"/>
    <property type="project" value="UniProtKB-SubCell"/>
</dbReference>
<dbReference type="CDD" id="cd00854">
    <property type="entry name" value="NagA"/>
    <property type="match status" value="1"/>
</dbReference>
<dbReference type="GO" id="GO:0008083">
    <property type="term" value="F:growth factor activity"/>
    <property type="evidence" value="ECO:0007669"/>
    <property type="project" value="UniProtKB-KW"/>
</dbReference>
<feature type="signal peptide" evidence="12">
    <location>
        <begin position="1"/>
        <end position="18"/>
    </location>
</feature>
<evidence type="ECO:0000256" key="3">
    <source>
        <dbReference type="ARBA" id="ARBA00010716"/>
    </source>
</evidence>
<proteinExistence type="inferred from homology"/>
<evidence type="ECO:0000256" key="10">
    <source>
        <dbReference type="ARBA" id="ARBA00047647"/>
    </source>
</evidence>
<dbReference type="InterPro" id="IPR032466">
    <property type="entry name" value="Metal_Hydrolase"/>
</dbReference>
<comment type="caution">
    <text evidence="14">The sequence shown here is derived from an EMBL/GenBank/DDBJ whole genome shotgun (WGS) entry which is preliminary data.</text>
</comment>
<dbReference type="Gene3D" id="2.30.40.10">
    <property type="entry name" value="Urease, subunit C, domain 1"/>
    <property type="match status" value="1"/>
</dbReference>
<evidence type="ECO:0000256" key="4">
    <source>
        <dbReference type="ARBA" id="ARBA00011899"/>
    </source>
</evidence>
<reference evidence="14 15" key="1">
    <citation type="submission" date="2020-08" db="EMBL/GenBank/DDBJ databases">
        <authorList>
            <person name="Hejnol A."/>
        </authorList>
    </citation>
    <scope>NUCLEOTIDE SEQUENCE [LARGE SCALE GENOMIC DNA]</scope>
</reference>
<evidence type="ECO:0000313" key="14">
    <source>
        <dbReference type="EMBL" id="CAD5120367.1"/>
    </source>
</evidence>